<dbReference type="KEGG" id="led:BBK82_38820"/>
<sequence>MTYTLDVWYHRADDTSGQDDPVAITSSAELEDLLTYVLSHPQPHPPRIVVRERPAAGPHHGPDTLIKLAVAPLEQVGALLFLGPESWAPTTDGDTSTGVYATRAETPVPGAPTLYVDNDTKTPFPAHAALPIPHVLAALEEFRQTGERPTCVDWQESQVS</sequence>
<gene>
    <name evidence="1" type="ORF">BBK82_38820</name>
</gene>
<dbReference type="RefSeq" id="WP_065919390.1">
    <property type="nucleotide sequence ID" value="NZ_CP016793.1"/>
</dbReference>
<dbReference type="InterPro" id="IPR025680">
    <property type="entry name" value="DddI"/>
</dbReference>
<dbReference type="STRING" id="1586287.BBK82_38820"/>
<protein>
    <recommendedName>
        <fullName evidence="3">Immunity protein Imm1</fullName>
    </recommendedName>
</protein>
<dbReference type="EMBL" id="CP016793">
    <property type="protein sequence ID" value="ANZ41053.1"/>
    <property type="molecule type" value="Genomic_DNA"/>
</dbReference>
<name>A0A1B2HTM1_9PSEU</name>
<reference evidence="1 2" key="1">
    <citation type="submission" date="2016-07" db="EMBL/GenBank/DDBJ databases">
        <title>Complete genome sequence of the Lentzea guizhouensis DHS C013.</title>
        <authorList>
            <person name="Cao C."/>
        </authorList>
    </citation>
    <scope>NUCLEOTIDE SEQUENCE [LARGE SCALE GENOMIC DNA]</scope>
    <source>
        <strain evidence="1 2">DHS C013</strain>
    </source>
</reference>
<dbReference type="OrthoDB" id="3555686at2"/>
<evidence type="ECO:0000313" key="2">
    <source>
        <dbReference type="Proteomes" id="UP000093053"/>
    </source>
</evidence>
<evidence type="ECO:0008006" key="3">
    <source>
        <dbReference type="Google" id="ProtNLM"/>
    </source>
</evidence>
<dbReference type="Pfam" id="PF14430">
    <property type="entry name" value="Imm1"/>
    <property type="match status" value="1"/>
</dbReference>
<keyword evidence="2" id="KW-1185">Reference proteome</keyword>
<proteinExistence type="predicted"/>
<dbReference type="Proteomes" id="UP000093053">
    <property type="component" value="Chromosome"/>
</dbReference>
<accession>A0A1B2HTM1</accession>
<dbReference type="AlphaFoldDB" id="A0A1B2HTM1"/>
<evidence type="ECO:0000313" key="1">
    <source>
        <dbReference type="EMBL" id="ANZ41053.1"/>
    </source>
</evidence>
<organism evidence="1 2">
    <name type="scientific">Lentzea guizhouensis</name>
    <dbReference type="NCBI Taxonomy" id="1586287"/>
    <lineage>
        <taxon>Bacteria</taxon>
        <taxon>Bacillati</taxon>
        <taxon>Actinomycetota</taxon>
        <taxon>Actinomycetes</taxon>
        <taxon>Pseudonocardiales</taxon>
        <taxon>Pseudonocardiaceae</taxon>
        <taxon>Lentzea</taxon>
    </lineage>
</organism>